<accession>A0AAE3NSG0</accession>
<feature type="domain" description="HTH lacI-type" evidence="4">
    <location>
        <begin position="15"/>
        <end position="69"/>
    </location>
</feature>
<dbReference type="SUPFAM" id="SSF53822">
    <property type="entry name" value="Periplasmic binding protein-like I"/>
    <property type="match status" value="1"/>
</dbReference>
<keyword evidence="3" id="KW-0804">Transcription</keyword>
<dbReference type="CDD" id="cd01575">
    <property type="entry name" value="PBP1_GntR"/>
    <property type="match status" value="1"/>
</dbReference>
<organism evidence="5 6">
    <name type="scientific">Psychromarinibacter sediminicola</name>
    <dbReference type="NCBI Taxonomy" id="3033385"/>
    <lineage>
        <taxon>Bacteria</taxon>
        <taxon>Pseudomonadati</taxon>
        <taxon>Pseudomonadota</taxon>
        <taxon>Alphaproteobacteria</taxon>
        <taxon>Rhodobacterales</taxon>
        <taxon>Paracoccaceae</taxon>
        <taxon>Psychromarinibacter</taxon>
    </lineage>
</organism>
<comment type="caution">
    <text evidence="5">The sequence shown here is derived from an EMBL/GenBank/DDBJ whole genome shotgun (WGS) entry which is preliminary data.</text>
</comment>
<evidence type="ECO:0000256" key="3">
    <source>
        <dbReference type="ARBA" id="ARBA00023163"/>
    </source>
</evidence>
<dbReference type="GO" id="GO:0003700">
    <property type="term" value="F:DNA-binding transcription factor activity"/>
    <property type="evidence" value="ECO:0007669"/>
    <property type="project" value="TreeGrafter"/>
</dbReference>
<keyword evidence="2 5" id="KW-0238">DNA-binding</keyword>
<dbReference type="InterPro" id="IPR046335">
    <property type="entry name" value="LacI/GalR-like_sensor"/>
</dbReference>
<dbReference type="Proteomes" id="UP001220964">
    <property type="component" value="Unassembled WGS sequence"/>
</dbReference>
<dbReference type="RefSeq" id="WP_275565865.1">
    <property type="nucleotide sequence ID" value="NZ_JARGYC010000005.1"/>
</dbReference>
<dbReference type="CDD" id="cd01392">
    <property type="entry name" value="HTH_LacI"/>
    <property type="match status" value="1"/>
</dbReference>
<dbReference type="PROSITE" id="PS50932">
    <property type="entry name" value="HTH_LACI_2"/>
    <property type="match status" value="1"/>
</dbReference>
<dbReference type="InterPro" id="IPR010982">
    <property type="entry name" value="Lambda_DNA-bd_dom_sf"/>
</dbReference>
<protein>
    <submittedName>
        <fullName evidence="5">LacI family DNA-binding transcriptional regulator</fullName>
    </submittedName>
</protein>
<proteinExistence type="predicted"/>
<reference evidence="5" key="1">
    <citation type="submission" date="2023-03" db="EMBL/GenBank/DDBJ databases">
        <title>Multiphase analysis and comparison of six strains from genera Psychromarinibacter, Lutimaribacter, and Maritimibacter, including a novel species: Psychromarinibacter sediminicola sp. nov.</title>
        <authorList>
            <person name="Wang Y.-H."/>
            <person name="Ye M.-Q."/>
            <person name="Du Z.-J."/>
        </authorList>
    </citation>
    <scope>NUCLEOTIDE SEQUENCE</scope>
    <source>
        <strain evidence="5">C21-152</strain>
    </source>
</reference>
<dbReference type="EMBL" id="JARGYC010000005">
    <property type="protein sequence ID" value="MDF0599717.1"/>
    <property type="molecule type" value="Genomic_DNA"/>
</dbReference>
<dbReference type="InterPro" id="IPR028082">
    <property type="entry name" value="Peripla_BP_I"/>
</dbReference>
<gene>
    <name evidence="5" type="ORF">P1J78_03125</name>
</gene>
<evidence type="ECO:0000256" key="2">
    <source>
        <dbReference type="ARBA" id="ARBA00023125"/>
    </source>
</evidence>
<dbReference type="GO" id="GO:0000976">
    <property type="term" value="F:transcription cis-regulatory region binding"/>
    <property type="evidence" value="ECO:0007669"/>
    <property type="project" value="TreeGrafter"/>
</dbReference>
<dbReference type="SUPFAM" id="SSF47413">
    <property type="entry name" value="lambda repressor-like DNA-binding domains"/>
    <property type="match status" value="1"/>
</dbReference>
<evidence type="ECO:0000259" key="4">
    <source>
        <dbReference type="PROSITE" id="PS50932"/>
    </source>
</evidence>
<name>A0AAE3NSG0_9RHOB</name>
<keyword evidence="1" id="KW-0805">Transcription regulation</keyword>
<dbReference type="Gene3D" id="1.10.260.40">
    <property type="entry name" value="lambda repressor-like DNA-binding domains"/>
    <property type="match status" value="1"/>
</dbReference>
<dbReference type="PANTHER" id="PTHR30146">
    <property type="entry name" value="LACI-RELATED TRANSCRIPTIONAL REPRESSOR"/>
    <property type="match status" value="1"/>
</dbReference>
<evidence type="ECO:0000313" key="6">
    <source>
        <dbReference type="Proteomes" id="UP001220964"/>
    </source>
</evidence>
<evidence type="ECO:0000313" key="5">
    <source>
        <dbReference type="EMBL" id="MDF0599717.1"/>
    </source>
</evidence>
<dbReference type="SMART" id="SM00354">
    <property type="entry name" value="HTH_LACI"/>
    <property type="match status" value="1"/>
</dbReference>
<dbReference type="AlphaFoldDB" id="A0AAE3NSG0"/>
<dbReference type="InterPro" id="IPR000843">
    <property type="entry name" value="HTH_LacI"/>
</dbReference>
<dbReference type="Gene3D" id="3.40.50.2300">
    <property type="match status" value="2"/>
</dbReference>
<evidence type="ECO:0000256" key="1">
    <source>
        <dbReference type="ARBA" id="ARBA00023015"/>
    </source>
</evidence>
<keyword evidence="6" id="KW-1185">Reference proteome</keyword>
<dbReference type="Pfam" id="PF13377">
    <property type="entry name" value="Peripla_BP_3"/>
    <property type="match status" value="1"/>
</dbReference>
<dbReference type="Pfam" id="PF00356">
    <property type="entry name" value="LacI"/>
    <property type="match status" value="1"/>
</dbReference>
<sequence length="339" mass="36450">MAVDGIHTKRDRETVTLKQVAERAGVGIMTVSRVINTPEAVSDKLKARVNEAVRELGYVPNRYAGSLASARTSLVTVIVPSLSGRVFGEIIKGADEILSPRGYQIMVSNTAYSLEDEELVCRRVLGWRPEGVIISGIDHTEGTRRLLLDAEIPVVEALELGGNPIDINIGLSHRDAGRAAVDHLLERGYRQLSFIGAQMQIDFRAQRRRQGFLDGLAAAGLQAVHDISFDGKVAFEAGAAAFAQLQDTGEATDAVFCVSDELAIGVLGEAQRRGLRVPQDLAIIGFNDLDVSSAVMPALTTIRSPRKQMGRLAAQALLGDGDLAKKIDVGFELIPRGST</sequence>
<dbReference type="PANTHER" id="PTHR30146:SF33">
    <property type="entry name" value="TRANSCRIPTIONAL REGULATOR"/>
    <property type="match status" value="1"/>
</dbReference>